<gene>
    <name evidence="2" type="ORF">ACFQY8_01670</name>
</gene>
<dbReference type="InterPro" id="IPR018656">
    <property type="entry name" value="DUF2087"/>
</dbReference>
<proteinExistence type="predicted"/>
<evidence type="ECO:0000313" key="2">
    <source>
        <dbReference type="EMBL" id="MFD0704460.1"/>
    </source>
</evidence>
<protein>
    <submittedName>
        <fullName evidence="2">DUF2087 domain-containing protein</fullName>
    </submittedName>
</protein>
<evidence type="ECO:0000313" key="3">
    <source>
        <dbReference type="Proteomes" id="UP001597036"/>
    </source>
</evidence>
<reference evidence="3" key="1">
    <citation type="journal article" date="2019" name="Int. J. Syst. Evol. Microbiol.">
        <title>The Global Catalogue of Microorganisms (GCM) 10K type strain sequencing project: providing services to taxonomists for standard genome sequencing and annotation.</title>
        <authorList>
            <consortium name="The Broad Institute Genomics Platform"/>
            <consortium name="The Broad Institute Genome Sequencing Center for Infectious Disease"/>
            <person name="Wu L."/>
            <person name="Ma J."/>
        </authorList>
    </citation>
    <scope>NUCLEOTIDE SEQUENCE [LARGE SCALE GENOMIC DNA]</scope>
    <source>
        <strain evidence="3">CCM 8604</strain>
    </source>
</reference>
<organism evidence="2 3">
    <name type="scientific">Alloscardovia venturai</name>
    <dbReference type="NCBI Taxonomy" id="1769421"/>
    <lineage>
        <taxon>Bacteria</taxon>
        <taxon>Bacillati</taxon>
        <taxon>Actinomycetota</taxon>
        <taxon>Actinomycetes</taxon>
        <taxon>Bifidobacteriales</taxon>
        <taxon>Bifidobacteriaceae</taxon>
        <taxon>Alloscardovia</taxon>
    </lineage>
</organism>
<accession>A0ABW2Y2H8</accession>
<name>A0ABW2Y2H8_9BIFI</name>
<evidence type="ECO:0000259" key="1">
    <source>
        <dbReference type="Pfam" id="PF09860"/>
    </source>
</evidence>
<feature type="domain" description="DUF2087" evidence="1">
    <location>
        <begin position="100"/>
        <end position="166"/>
    </location>
</feature>
<dbReference type="Pfam" id="PF09860">
    <property type="entry name" value="DUF2087"/>
    <property type="match status" value="1"/>
</dbReference>
<dbReference type="EMBL" id="JBHTHQ010000012">
    <property type="protein sequence ID" value="MFD0704460.1"/>
    <property type="molecule type" value="Genomic_DNA"/>
</dbReference>
<comment type="caution">
    <text evidence="2">The sequence shown here is derived from an EMBL/GenBank/DDBJ whole genome shotgun (WGS) entry which is preliminary data.</text>
</comment>
<sequence length="169" mass="19682">MPLSQDIQTIVKQYRIILTSLRTPKLRQRFKELLELQDTQSNVSPVTDTSLDKPFQQVDWLNTSLTNSQDILGRDIDALDVLLGEDSIMYTSPISELPVPWEERKALVRSICERVFAVPIAHRDWLSETEYNARLSMLVTDAVTLRRYSVDMGIVRRNDRGERYWLVKE</sequence>
<keyword evidence="3" id="KW-1185">Reference proteome</keyword>
<dbReference type="RefSeq" id="WP_377937978.1">
    <property type="nucleotide sequence ID" value="NZ_JBHTHQ010000012.1"/>
</dbReference>
<dbReference type="Proteomes" id="UP001597036">
    <property type="component" value="Unassembled WGS sequence"/>
</dbReference>